<accession>A0AAV7KBP6</accession>
<evidence type="ECO:0000313" key="2">
    <source>
        <dbReference type="Proteomes" id="UP001165289"/>
    </source>
</evidence>
<dbReference type="InterPro" id="IPR027417">
    <property type="entry name" value="P-loop_NTPase"/>
</dbReference>
<gene>
    <name evidence="1" type="ORF">LOD99_15406</name>
</gene>
<dbReference type="Proteomes" id="UP001165289">
    <property type="component" value="Unassembled WGS sequence"/>
</dbReference>
<protein>
    <submittedName>
        <fullName evidence="1">Uncharacterized protein</fullName>
    </submittedName>
</protein>
<organism evidence="1 2">
    <name type="scientific">Oopsacas minuta</name>
    <dbReference type="NCBI Taxonomy" id="111878"/>
    <lineage>
        <taxon>Eukaryota</taxon>
        <taxon>Metazoa</taxon>
        <taxon>Porifera</taxon>
        <taxon>Hexactinellida</taxon>
        <taxon>Hexasterophora</taxon>
        <taxon>Lyssacinosida</taxon>
        <taxon>Leucopsacidae</taxon>
        <taxon>Oopsacas</taxon>
    </lineage>
</organism>
<keyword evidence="2" id="KW-1185">Reference proteome</keyword>
<comment type="caution">
    <text evidence="1">The sequence shown here is derived from an EMBL/GenBank/DDBJ whole genome shotgun (WGS) entry which is preliminary data.</text>
</comment>
<dbReference type="AlphaFoldDB" id="A0AAV7KBP6"/>
<name>A0AAV7KBP6_9METZ</name>
<reference evidence="1 2" key="1">
    <citation type="journal article" date="2023" name="BMC Biol.">
        <title>The compact genome of the sponge Oopsacas minuta (Hexactinellida) is lacking key metazoan core genes.</title>
        <authorList>
            <person name="Santini S."/>
            <person name="Schenkelaars Q."/>
            <person name="Jourda C."/>
            <person name="Duchesne M."/>
            <person name="Belahbib H."/>
            <person name="Rocher C."/>
            <person name="Selva M."/>
            <person name="Riesgo A."/>
            <person name="Vervoort M."/>
            <person name="Leys S.P."/>
            <person name="Kodjabachian L."/>
            <person name="Le Bivic A."/>
            <person name="Borchiellini C."/>
            <person name="Claverie J.M."/>
            <person name="Renard E."/>
        </authorList>
    </citation>
    <scope>NUCLEOTIDE SEQUENCE [LARGE SCALE GENOMIC DNA]</scope>
    <source>
        <strain evidence="1">SPO-2</strain>
    </source>
</reference>
<dbReference type="EMBL" id="JAKMXF010000088">
    <property type="protein sequence ID" value="KAI6658608.1"/>
    <property type="molecule type" value="Genomic_DNA"/>
</dbReference>
<proteinExistence type="predicted"/>
<dbReference type="Gene3D" id="3.40.50.300">
    <property type="entry name" value="P-loop containing nucleotide triphosphate hydrolases"/>
    <property type="match status" value="1"/>
</dbReference>
<evidence type="ECO:0000313" key="1">
    <source>
        <dbReference type="EMBL" id="KAI6658608.1"/>
    </source>
</evidence>
<sequence length="199" mass="22175">MVRNWLLSAEPESPFKCVGYTQGVNGIGAGVTIELIGYGNMNVITLYNATWAERRAIVAGERPRINRLLEDPNKGAVKEQGDEMSYEDSVKIIPQIRELCHSMNVAIFAIDSNLINEQYKTDRSEMRAMLNCTPNRTPLLVLNIRSGNTAPVGISSLDVCELLELDKLDRPWLVHAVCATELIGIVPGVKWCMQELDMI</sequence>